<dbReference type="Proteomes" id="UP000266634">
    <property type="component" value="Unassembled WGS sequence"/>
</dbReference>
<reference evidence="3 4" key="1">
    <citation type="submission" date="2018-08" db="EMBL/GenBank/DDBJ databases">
        <title>Genome Sequence of Clavibacter michiganensis Subspecies type strains, and the Atypical Peach-Colored Strains Isolated from Tomato.</title>
        <authorList>
            <person name="Osdaghi E."/>
            <person name="Portier P."/>
            <person name="Briand M."/>
            <person name="Jacques M.-A."/>
        </authorList>
    </citation>
    <scope>NUCLEOTIDE SEQUENCE [LARGE SCALE GENOMIC DNA]</scope>
    <source>
        <strain evidence="3 4">CFBP 6488</strain>
    </source>
</reference>
<evidence type="ECO:0000256" key="1">
    <source>
        <dbReference type="ARBA" id="ARBA00022679"/>
    </source>
</evidence>
<evidence type="ECO:0000313" key="4">
    <source>
        <dbReference type="Proteomes" id="UP000266634"/>
    </source>
</evidence>
<dbReference type="Gene3D" id="3.40.50.2000">
    <property type="entry name" value="Glycogen Phosphorylase B"/>
    <property type="match status" value="1"/>
</dbReference>
<comment type="caution">
    <text evidence="3">The sequence shown here is derived from an EMBL/GenBank/DDBJ whole genome shotgun (WGS) entry which is preliminary data.</text>
</comment>
<dbReference type="SUPFAM" id="SSF53756">
    <property type="entry name" value="UDP-Glycosyltransferase/glycogen phosphorylase"/>
    <property type="match status" value="1"/>
</dbReference>
<organism evidence="3 4">
    <name type="scientific">Clavibacter michiganensis subsp. insidiosus</name>
    <dbReference type="NCBI Taxonomy" id="33014"/>
    <lineage>
        <taxon>Bacteria</taxon>
        <taxon>Bacillati</taxon>
        <taxon>Actinomycetota</taxon>
        <taxon>Actinomycetes</taxon>
        <taxon>Micrococcales</taxon>
        <taxon>Microbacteriaceae</taxon>
        <taxon>Clavibacter</taxon>
    </lineage>
</organism>
<dbReference type="InterPro" id="IPR001296">
    <property type="entry name" value="Glyco_trans_1"/>
</dbReference>
<evidence type="ECO:0000259" key="2">
    <source>
        <dbReference type="Pfam" id="PF00534"/>
    </source>
</evidence>
<feature type="domain" description="Glycosyl transferase family 1" evidence="2">
    <location>
        <begin position="240"/>
        <end position="408"/>
    </location>
</feature>
<keyword evidence="1 3" id="KW-0808">Transferase</keyword>
<dbReference type="Pfam" id="PF00534">
    <property type="entry name" value="Glycos_transf_1"/>
    <property type="match status" value="1"/>
</dbReference>
<sequence>MRALLYANTDGVANMYHGSGVQTRILMDAWACVEAKLQVADCGRWDLHVAVHDWTIPSSDYRVDDDMLESSLARANASGIRIHRLPHDARNPLWAYAKWAELSSSAADLLSQLAEEYDQVLFIGVDVPYALVRECCENTLPGWKLDKILFALAFHSSAVVDGQGWIPGREALEREYVRRANEDASTFITTLTPFFDGKIERDYGARSDAWMRLGHGVSSGAAEMAPYTAAECASVVEGFGIDRTLPLVVHFGRDHPMKRIPFAIEAVSRVRRPCHLVLIAAIPGSHELDGAAPHAVQLRREIESYDYITRFERELPRALAGLPETVAFLLSAEGEPMGQIPQEVACWSRDAAPVIVAPRHGGYQDQLADGETGFMFDVTDVESFTGAIERAMDAPVSDRRRMSAAMREQVLTKFDAATNFSELLVSIEAGAYGRTSQDDKADAE</sequence>
<accession>A0A399SND3</accession>
<name>A0A399SND3_9MICO</name>
<dbReference type="AlphaFoldDB" id="A0A399SND3"/>
<gene>
    <name evidence="3" type="ORF">DZF93_01370</name>
</gene>
<evidence type="ECO:0000313" key="3">
    <source>
        <dbReference type="EMBL" id="RIJ44818.1"/>
    </source>
</evidence>
<dbReference type="EMBL" id="QWEA01000017">
    <property type="protein sequence ID" value="RIJ44818.1"/>
    <property type="molecule type" value="Genomic_DNA"/>
</dbReference>
<proteinExistence type="predicted"/>
<dbReference type="PANTHER" id="PTHR12526">
    <property type="entry name" value="GLYCOSYLTRANSFERASE"/>
    <property type="match status" value="1"/>
</dbReference>
<protein>
    <submittedName>
        <fullName evidence="3">Glycosyltransferase</fullName>
    </submittedName>
</protein>
<dbReference type="GO" id="GO:0016757">
    <property type="term" value="F:glycosyltransferase activity"/>
    <property type="evidence" value="ECO:0007669"/>
    <property type="project" value="InterPro"/>
</dbReference>